<keyword evidence="2" id="KW-0489">Methyltransferase</keyword>
<dbReference type="CDD" id="cd02440">
    <property type="entry name" value="AdoMet_MTases"/>
    <property type="match status" value="1"/>
</dbReference>
<evidence type="ECO:0000313" key="2">
    <source>
        <dbReference type="EMBL" id="MEX3594374.1"/>
    </source>
</evidence>
<comment type="caution">
    <text evidence="2">The sequence shown here is derived from an EMBL/GenBank/DDBJ whole genome shotgun (WGS) entry which is preliminary data.</text>
</comment>
<dbReference type="Proteomes" id="UP001558481">
    <property type="component" value="Unassembled WGS sequence"/>
</dbReference>
<accession>A0ABV3V2C3</accession>
<dbReference type="Gene3D" id="3.40.50.150">
    <property type="entry name" value="Vaccinia Virus protein VP39"/>
    <property type="match status" value="1"/>
</dbReference>
<protein>
    <submittedName>
        <fullName evidence="2">Methyltransferase domain-containing protein</fullName>
    </submittedName>
</protein>
<gene>
    <name evidence="2" type="ORF">VVR66_06585</name>
</gene>
<dbReference type="InterPro" id="IPR025714">
    <property type="entry name" value="Methyltranfer_dom"/>
</dbReference>
<dbReference type="GO" id="GO:0008168">
    <property type="term" value="F:methyltransferase activity"/>
    <property type="evidence" value="ECO:0007669"/>
    <property type="project" value="UniProtKB-KW"/>
</dbReference>
<organism evidence="2 3">
    <name type="scientific">Kocuria carniphila</name>
    <dbReference type="NCBI Taxonomy" id="262208"/>
    <lineage>
        <taxon>Bacteria</taxon>
        <taxon>Bacillati</taxon>
        <taxon>Actinomycetota</taxon>
        <taxon>Actinomycetes</taxon>
        <taxon>Micrococcales</taxon>
        <taxon>Micrococcaceae</taxon>
        <taxon>Kocuria</taxon>
    </lineage>
</organism>
<feature type="domain" description="Methyltransferase" evidence="1">
    <location>
        <begin position="33"/>
        <end position="152"/>
    </location>
</feature>
<keyword evidence="3" id="KW-1185">Reference proteome</keyword>
<reference evidence="2 3" key="1">
    <citation type="journal article" date="2024" name="Fungal Genet. Biol.">
        <title>The porcine skin microbiome exhibits broad fungal antagonism.</title>
        <authorList>
            <person name="De La Cruz K.F."/>
            <person name="Townsend E.C."/>
            <person name="Alex Cheong J.Z."/>
            <person name="Salamzade R."/>
            <person name="Liu A."/>
            <person name="Sandstrom S."/>
            <person name="Davila E."/>
            <person name="Huang L."/>
            <person name="Xu K.H."/>
            <person name="Wu S.Y."/>
            <person name="Meudt J.J."/>
            <person name="Shanmuganayagam D."/>
            <person name="Gibson A.L.F."/>
            <person name="Kalan L.R."/>
        </authorList>
    </citation>
    <scope>NUCLEOTIDE SEQUENCE [LARGE SCALE GENOMIC DNA]</scope>
    <source>
        <strain evidence="2 3">LK2625</strain>
    </source>
</reference>
<dbReference type="SUPFAM" id="SSF53335">
    <property type="entry name" value="S-adenosyl-L-methionine-dependent methyltransferases"/>
    <property type="match status" value="1"/>
</dbReference>
<dbReference type="GO" id="GO:0032259">
    <property type="term" value="P:methylation"/>
    <property type="evidence" value="ECO:0007669"/>
    <property type="project" value="UniProtKB-KW"/>
</dbReference>
<sequence>MSFYSHGHSPSVLASHGTRSAADYAAYLVPELSPGMSLLDIGCGLGSITLDLAELVAPGPMVGTDQSPAAVNSAADAARARHSSNVTFMTADVYALPFEDESFDVVHAHQVLQHLPDPVLALREMSHVCRPDGVMAVRDADYASMAWFPESPGLSRWLDIYQAMARANHGEPDAGRHLKSWARKAGLREVRVTASSWCYATEEGTRWWGDSWAARVRASSYGSRAVELGLSTPAELDEISEAWESWAGEPDAWFAMLHTEILARPALPTAK</sequence>
<dbReference type="PANTHER" id="PTHR43591:SF24">
    <property type="entry name" value="2-METHOXY-6-POLYPRENYL-1,4-BENZOQUINOL METHYLASE, MITOCHONDRIAL"/>
    <property type="match status" value="1"/>
</dbReference>
<dbReference type="RefSeq" id="WP_368629122.1">
    <property type="nucleotide sequence ID" value="NZ_JAYWLU010000005.1"/>
</dbReference>
<dbReference type="EMBL" id="JAYWLU010000005">
    <property type="protein sequence ID" value="MEX3594374.1"/>
    <property type="molecule type" value="Genomic_DNA"/>
</dbReference>
<dbReference type="InterPro" id="IPR029063">
    <property type="entry name" value="SAM-dependent_MTases_sf"/>
</dbReference>
<dbReference type="Pfam" id="PF13847">
    <property type="entry name" value="Methyltransf_31"/>
    <property type="match status" value="1"/>
</dbReference>
<proteinExistence type="predicted"/>
<evidence type="ECO:0000313" key="3">
    <source>
        <dbReference type="Proteomes" id="UP001558481"/>
    </source>
</evidence>
<evidence type="ECO:0000259" key="1">
    <source>
        <dbReference type="Pfam" id="PF13847"/>
    </source>
</evidence>
<keyword evidence="2" id="KW-0808">Transferase</keyword>
<name>A0ABV3V2C3_9MICC</name>
<dbReference type="PANTHER" id="PTHR43591">
    <property type="entry name" value="METHYLTRANSFERASE"/>
    <property type="match status" value="1"/>
</dbReference>